<evidence type="ECO:0000313" key="1">
    <source>
        <dbReference type="EMBL" id="DAD89247.1"/>
    </source>
</evidence>
<proteinExistence type="predicted"/>
<reference evidence="1" key="1">
    <citation type="journal article" date="2021" name="Proc. Natl. Acad. Sci. U.S.A.">
        <title>A Catalog of Tens of Thousands of Viruses from Human Metagenomes Reveals Hidden Associations with Chronic Diseases.</title>
        <authorList>
            <person name="Tisza M.J."/>
            <person name="Buck C.B."/>
        </authorList>
    </citation>
    <scope>NUCLEOTIDE SEQUENCE</scope>
    <source>
        <strain evidence="1">CtNWS1</strain>
    </source>
</reference>
<sequence>MYKKKKINYPSCSLEDSSSLREYHPFVDKVVVAHPMSYYLNGGVDLDGISTRKPLPDAFDDAESIASGDVNVFTDPTVGKLDLMSLASTMASESEARALKDGAKEPNSD</sequence>
<dbReference type="EMBL" id="BK015056">
    <property type="protein sequence ID" value="DAD89247.1"/>
    <property type="molecule type" value="Genomic_DNA"/>
</dbReference>
<name>A0A8S5N4J6_9VIRU</name>
<accession>A0A8S5N4J6</accession>
<protein>
    <submittedName>
        <fullName evidence="1">Uncharacterized protein</fullName>
    </submittedName>
</protein>
<organism evidence="1">
    <name type="scientific">Microviridae sp. ctNWS1</name>
    <dbReference type="NCBI Taxonomy" id="2826733"/>
    <lineage>
        <taxon>Viruses</taxon>
        <taxon>Monodnaviria</taxon>
        <taxon>Sangervirae</taxon>
        <taxon>Phixviricota</taxon>
        <taxon>Malgrandaviricetes</taxon>
        <taxon>Petitvirales</taxon>
        <taxon>Microviridae</taxon>
    </lineage>
</organism>